<name>A0ABU4GAW9_9BACL</name>
<keyword evidence="1" id="KW-0472">Membrane</keyword>
<feature type="transmembrane region" description="Helical" evidence="1">
    <location>
        <begin position="165"/>
        <end position="184"/>
    </location>
</feature>
<dbReference type="EMBL" id="JAUBDI010000013">
    <property type="protein sequence ID" value="MDW0114148.1"/>
    <property type="molecule type" value="Genomic_DNA"/>
</dbReference>
<dbReference type="RefSeq" id="WP_317944973.1">
    <property type="nucleotide sequence ID" value="NZ_JAUBDI010000013.1"/>
</dbReference>
<comment type="caution">
    <text evidence="3">The sequence shown here is derived from an EMBL/GenBank/DDBJ whole genome shotgun (WGS) entry which is preliminary data.</text>
</comment>
<feature type="transmembrane region" description="Helical" evidence="1">
    <location>
        <begin position="96"/>
        <end position="118"/>
    </location>
</feature>
<dbReference type="EC" id="3.4.-.-" evidence="3"/>
<accession>A0ABU4GAW9</accession>
<evidence type="ECO:0000256" key="1">
    <source>
        <dbReference type="SAM" id="Phobius"/>
    </source>
</evidence>
<evidence type="ECO:0000259" key="2">
    <source>
        <dbReference type="Pfam" id="PF02517"/>
    </source>
</evidence>
<reference evidence="3 4" key="1">
    <citation type="submission" date="2023-06" db="EMBL/GenBank/DDBJ databases">
        <title>Sporosarcina sp. nov., isolated from Korean traditional fermented seafood 'Jeotgal'.</title>
        <authorList>
            <person name="Yang A.I."/>
            <person name="Shin N.-R."/>
        </authorList>
    </citation>
    <scope>NUCLEOTIDE SEQUENCE [LARGE SCALE GENOMIC DNA]</scope>
    <source>
        <strain evidence="3 4">KCTC13119</strain>
    </source>
</reference>
<evidence type="ECO:0000313" key="3">
    <source>
        <dbReference type="EMBL" id="MDW0114148.1"/>
    </source>
</evidence>
<keyword evidence="3" id="KW-0482">Metalloprotease</keyword>
<protein>
    <submittedName>
        <fullName evidence="3">CPBP family intramembrane metalloprotease</fullName>
        <ecNumber evidence="3">3.4.-.-</ecNumber>
    </submittedName>
</protein>
<dbReference type="Pfam" id="PF02517">
    <property type="entry name" value="Rce1-like"/>
    <property type="match status" value="1"/>
</dbReference>
<sequence length="216" mass="24431">MRKTFGSLFPIVSIVVLLWIEQGLEVSYVWKTAAKALLFLIIPLILFRATRFPFLRFRNTDRRSIGIAVGLGVVVMSAIIGTFLVLQTYIDLDALIADLTLSGITVTVFPFIAVYILFGNSIMEEFFFRGILPDLFGRSRLRFILPPLFFAIYHIAIFLPWFSLPILLLAVGGLWVGGVIFQLVNERSGTILPSWIIHLFADFGILLIGVYALYFY</sequence>
<dbReference type="InterPro" id="IPR003675">
    <property type="entry name" value="Rce1/LyrA-like_dom"/>
</dbReference>
<keyword evidence="1" id="KW-0812">Transmembrane</keyword>
<dbReference type="Proteomes" id="UP001282284">
    <property type="component" value="Unassembled WGS sequence"/>
</dbReference>
<keyword evidence="3" id="KW-0645">Protease</keyword>
<organism evidence="3 4">
    <name type="scientific">Sporosarcina saromensis</name>
    <dbReference type="NCBI Taxonomy" id="359365"/>
    <lineage>
        <taxon>Bacteria</taxon>
        <taxon>Bacillati</taxon>
        <taxon>Bacillota</taxon>
        <taxon>Bacilli</taxon>
        <taxon>Bacillales</taxon>
        <taxon>Caryophanaceae</taxon>
        <taxon>Sporosarcina</taxon>
    </lineage>
</organism>
<keyword evidence="3" id="KW-0378">Hydrolase</keyword>
<feature type="transmembrane region" description="Helical" evidence="1">
    <location>
        <begin position="33"/>
        <end position="54"/>
    </location>
</feature>
<evidence type="ECO:0000313" key="4">
    <source>
        <dbReference type="Proteomes" id="UP001282284"/>
    </source>
</evidence>
<gene>
    <name evidence="3" type="ORF">QT711_13205</name>
</gene>
<feature type="transmembrane region" description="Helical" evidence="1">
    <location>
        <begin position="139"/>
        <end position="159"/>
    </location>
</feature>
<feature type="transmembrane region" description="Helical" evidence="1">
    <location>
        <begin position="196"/>
        <end position="214"/>
    </location>
</feature>
<dbReference type="GO" id="GO:0008237">
    <property type="term" value="F:metallopeptidase activity"/>
    <property type="evidence" value="ECO:0007669"/>
    <property type="project" value="UniProtKB-KW"/>
</dbReference>
<feature type="transmembrane region" description="Helical" evidence="1">
    <location>
        <begin position="66"/>
        <end position="90"/>
    </location>
</feature>
<keyword evidence="4" id="KW-1185">Reference proteome</keyword>
<keyword evidence="1" id="KW-1133">Transmembrane helix</keyword>
<proteinExistence type="predicted"/>
<feature type="domain" description="CAAX prenyl protease 2/Lysostaphin resistance protein A-like" evidence="2">
    <location>
        <begin position="110"/>
        <end position="203"/>
    </location>
</feature>